<sequence>MTLRTTTTPQPSWESEYCQRVCREHVLEPRSEYKLQDESHILFSLLEYKNYSSSLWPRSWKQQLLFLTPLPLAKRLAPKIYSFSPSGFLIPSLLNPRIPSPPPLAERSAPKAFFFPLLYHSDSQSPESHPSPSSSAVAARVPFSESATHPRLQDLCAVPVPISPLRSIGRRWRNG</sequence>
<accession>A0A5B7J3B3</accession>
<keyword evidence="2" id="KW-1185">Reference proteome</keyword>
<evidence type="ECO:0000313" key="1">
    <source>
        <dbReference type="EMBL" id="MPC86974.1"/>
    </source>
</evidence>
<comment type="caution">
    <text evidence="1">The sequence shown here is derived from an EMBL/GenBank/DDBJ whole genome shotgun (WGS) entry which is preliminary data.</text>
</comment>
<proteinExistence type="predicted"/>
<evidence type="ECO:0000313" key="2">
    <source>
        <dbReference type="Proteomes" id="UP000324222"/>
    </source>
</evidence>
<reference evidence="1 2" key="1">
    <citation type="submission" date="2019-05" db="EMBL/GenBank/DDBJ databases">
        <title>Another draft genome of Portunus trituberculatus and its Hox gene families provides insights of decapod evolution.</title>
        <authorList>
            <person name="Jeong J.-H."/>
            <person name="Song I."/>
            <person name="Kim S."/>
            <person name="Choi T."/>
            <person name="Kim D."/>
            <person name="Ryu S."/>
            <person name="Kim W."/>
        </authorList>
    </citation>
    <scope>NUCLEOTIDE SEQUENCE [LARGE SCALE GENOMIC DNA]</scope>
    <source>
        <tissue evidence="1">Muscle</tissue>
    </source>
</reference>
<dbReference type="AlphaFoldDB" id="A0A5B7J3B3"/>
<name>A0A5B7J3B3_PORTR</name>
<protein>
    <submittedName>
        <fullName evidence="1">Uncharacterized protein</fullName>
    </submittedName>
</protein>
<organism evidence="1 2">
    <name type="scientific">Portunus trituberculatus</name>
    <name type="common">Swimming crab</name>
    <name type="synonym">Neptunus trituberculatus</name>
    <dbReference type="NCBI Taxonomy" id="210409"/>
    <lineage>
        <taxon>Eukaryota</taxon>
        <taxon>Metazoa</taxon>
        <taxon>Ecdysozoa</taxon>
        <taxon>Arthropoda</taxon>
        <taxon>Crustacea</taxon>
        <taxon>Multicrustacea</taxon>
        <taxon>Malacostraca</taxon>
        <taxon>Eumalacostraca</taxon>
        <taxon>Eucarida</taxon>
        <taxon>Decapoda</taxon>
        <taxon>Pleocyemata</taxon>
        <taxon>Brachyura</taxon>
        <taxon>Eubrachyura</taxon>
        <taxon>Portunoidea</taxon>
        <taxon>Portunidae</taxon>
        <taxon>Portuninae</taxon>
        <taxon>Portunus</taxon>
    </lineage>
</organism>
<dbReference type="Proteomes" id="UP000324222">
    <property type="component" value="Unassembled WGS sequence"/>
</dbReference>
<dbReference type="EMBL" id="VSRR010073138">
    <property type="protein sequence ID" value="MPC86974.1"/>
    <property type="molecule type" value="Genomic_DNA"/>
</dbReference>
<gene>
    <name evidence="1" type="ORF">E2C01_081819</name>
</gene>